<dbReference type="PANTHER" id="PTHR24073">
    <property type="entry name" value="DRAB5-RELATED"/>
    <property type="match status" value="1"/>
</dbReference>
<organism evidence="3 4">
    <name type="scientific">Piscirickettsia salmonis</name>
    <dbReference type="NCBI Taxonomy" id="1238"/>
    <lineage>
        <taxon>Bacteria</taxon>
        <taxon>Pseudomonadati</taxon>
        <taxon>Pseudomonadota</taxon>
        <taxon>Gammaproteobacteria</taxon>
        <taxon>Thiotrichales</taxon>
        <taxon>Piscirickettsiaceae</taxon>
        <taxon>Piscirickettsia</taxon>
    </lineage>
</organism>
<evidence type="ECO:0000313" key="4">
    <source>
        <dbReference type="Proteomes" id="UP000422232"/>
    </source>
</evidence>
<dbReference type="Pfam" id="PF08477">
    <property type="entry name" value="Roc"/>
    <property type="match status" value="1"/>
</dbReference>
<keyword evidence="2" id="KW-0342">GTP-binding</keyword>
<dbReference type="Gene3D" id="3.40.50.300">
    <property type="entry name" value="P-loop containing nucleotide triphosphate hydrolases"/>
    <property type="match status" value="1"/>
</dbReference>
<reference evidence="3 4" key="1">
    <citation type="submission" date="2019-04" db="EMBL/GenBank/DDBJ databases">
        <title>Complete genome sequencing of Piscirickettsia salmonis strain Psal-009.</title>
        <authorList>
            <person name="Schober I."/>
            <person name="Bunk B."/>
            <person name="Sproer C."/>
            <person name="Carril G.P."/>
            <person name="Riedel T."/>
            <person name="Flores-Herrera P.A."/>
            <person name="Nourdin-Galindo G."/>
            <person name="Marshall S.H."/>
            <person name="Overmann J."/>
        </authorList>
    </citation>
    <scope>NUCLEOTIDE SEQUENCE [LARGE SCALE GENOMIC DNA]</scope>
    <source>
        <strain evidence="3 4">Psal-009</strain>
    </source>
</reference>
<keyword evidence="4" id="KW-1185">Reference proteome</keyword>
<evidence type="ECO:0000256" key="1">
    <source>
        <dbReference type="ARBA" id="ARBA00022741"/>
    </source>
</evidence>
<dbReference type="RefSeq" id="WP_016210224.1">
    <property type="nucleotide sequence ID" value="NZ_CP012413.1"/>
</dbReference>
<evidence type="ECO:0000313" key="3">
    <source>
        <dbReference type="EMBL" id="QGO04814.1"/>
    </source>
</evidence>
<accession>A0A9Q5VKQ3</accession>
<sequence>MPKEIKVVAIGAADSGKTSFFKKKCQDDNSTIGAEITLLKTMTRDYRIWDTAGRKDYEALRQNCYAETSIALLFIDCSKPDESIEFCRKELIRMRPEVKQGITKYNVVFTKADLSGDGFYPYPTFVSLKTKLRLRDDQFVSEEGYVLTSAKNDSAEELASKLNDSVHLYQKADSILEKVEVSLKELETYRDMKIEADHPQHSKLNHFIVGTRKRIDSFKAGKENAFVGYEEENHELREALKATESTSALSRLWLSIILNIVTLGLSAVVTLIHTRNDEKTCLPFYRPSDPLAQAEGVEVQMTGLKGYGGAAV</sequence>
<dbReference type="Proteomes" id="UP000422232">
    <property type="component" value="Chromosome"/>
</dbReference>
<dbReference type="SUPFAM" id="SSF52540">
    <property type="entry name" value="P-loop containing nucleoside triphosphate hydrolases"/>
    <property type="match status" value="1"/>
</dbReference>
<keyword evidence="1" id="KW-0547">Nucleotide-binding</keyword>
<name>A0A9Q5VKQ3_PISSA</name>
<evidence type="ECO:0000256" key="2">
    <source>
        <dbReference type="ARBA" id="ARBA00023134"/>
    </source>
</evidence>
<proteinExistence type="predicted"/>
<dbReference type="InterPro" id="IPR027417">
    <property type="entry name" value="P-loop_NTPase"/>
</dbReference>
<protein>
    <submittedName>
        <fullName evidence="3">Small GTP-binding protein domain protein</fullName>
    </submittedName>
</protein>
<dbReference type="EMBL" id="CP038908">
    <property type="protein sequence ID" value="QGO04814.1"/>
    <property type="molecule type" value="Genomic_DNA"/>
</dbReference>
<dbReference type="GeneID" id="66739633"/>
<dbReference type="GO" id="GO:0005525">
    <property type="term" value="F:GTP binding"/>
    <property type="evidence" value="ECO:0007669"/>
    <property type="project" value="UniProtKB-KW"/>
</dbReference>
<dbReference type="AlphaFoldDB" id="A0A9Q5VKQ3"/>
<gene>
    <name evidence="3" type="ORF">Psal009_00688</name>
</gene>